<dbReference type="InterPro" id="IPR000192">
    <property type="entry name" value="Aminotrans_V_dom"/>
</dbReference>
<dbReference type="Pfam" id="PF00266">
    <property type="entry name" value="Aminotran_5"/>
    <property type="match status" value="1"/>
</dbReference>
<comment type="cofactor">
    <cofactor evidence="1">
        <name>pyridoxal 5'-phosphate</name>
        <dbReference type="ChEBI" id="CHEBI:597326"/>
    </cofactor>
</comment>
<gene>
    <name evidence="6" type="ORF">CARN1_0671</name>
</gene>
<dbReference type="Gene3D" id="3.40.640.10">
    <property type="entry name" value="Type I PLP-dependent aspartate aminotransferase-like (Major domain)"/>
    <property type="match status" value="1"/>
</dbReference>
<protein>
    <recommendedName>
        <fullName evidence="5">Aminotransferase class V domain-containing protein</fullName>
    </recommendedName>
</protein>
<sequence>MAERTSAPLLRERFPTLAHSTYLVSHSMGAAPAAARDALERYMDEWIADGPEAWNRWLPRIGEIADGIGRLIGAAAGSTFLGPNVSVLQAAIATAIDFGGKRNEVLYEALQFPSLTYVWKEWERYGARTRIVPSDDGRTIPTERICAAINERTALAVISHAYYVSGALADIATIQARCREVGALLCVDAYQTTGVVPYDVQALDLDIVTGGSHKWLCGGPGCGWLYVRPALVERLRPAVTGWMAHERPFAFEAAPIEHARSMYRFGHGTPTIPGYVIAQPGHAAIAEVGIERIRERNIRLTTRIAEEALARGLRVNTPLEPEKRTGWIGIDFPHAERAYHELVARRVFLDYRPGCGLRVSPHFYTADEEIDRFFSELDEIRSKLPT</sequence>
<keyword evidence="2" id="KW-0662">Pyridine nucleotide biosynthesis</keyword>
<dbReference type="InterPro" id="IPR020578">
    <property type="entry name" value="Aminotrans_V_PyrdxlP_BS"/>
</dbReference>
<dbReference type="EMBL" id="CABL01000019">
    <property type="protein sequence ID" value="CBH76191.1"/>
    <property type="molecule type" value="Genomic_DNA"/>
</dbReference>
<dbReference type="GO" id="GO:0030170">
    <property type="term" value="F:pyridoxal phosphate binding"/>
    <property type="evidence" value="ECO:0007669"/>
    <property type="project" value="InterPro"/>
</dbReference>
<evidence type="ECO:0000256" key="2">
    <source>
        <dbReference type="ARBA" id="ARBA00022642"/>
    </source>
</evidence>
<organism evidence="6">
    <name type="scientific">mine drainage metagenome</name>
    <dbReference type="NCBI Taxonomy" id="410659"/>
    <lineage>
        <taxon>unclassified sequences</taxon>
        <taxon>metagenomes</taxon>
        <taxon>ecological metagenomes</taxon>
    </lineage>
</organism>
<name>E6PIA1_9ZZZZ</name>
<dbReference type="SUPFAM" id="SSF53383">
    <property type="entry name" value="PLP-dependent transferases"/>
    <property type="match status" value="1"/>
</dbReference>
<feature type="domain" description="Aminotransferase class V" evidence="5">
    <location>
        <begin position="94"/>
        <end position="338"/>
    </location>
</feature>
<reference evidence="6" key="1">
    <citation type="submission" date="2009-10" db="EMBL/GenBank/DDBJ databases">
        <title>Diversity of trophic interactions inside an arsenic-rich microbial ecosystem.</title>
        <authorList>
            <person name="Bertin P.N."/>
            <person name="Heinrich-Salmeron A."/>
            <person name="Pelletier E."/>
            <person name="Goulhen-Chollet F."/>
            <person name="Arsene-Ploetze F."/>
            <person name="Gallien S."/>
            <person name="Calteau A."/>
            <person name="Vallenet D."/>
            <person name="Casiot C."/>
            <person name="Chane-Woon-Ming B."/>
            <person name="Giloteaux L."/>
            <person name="Barakat M."/>
            <person name="Bonnefoy V."/>
            <person name="Bruneel O."/>
            <person name="Chandler M."/>
            <person name="Cleiss J."/>
            <person name="Duran R."/>
            <person name="Elbaz-Poulichet F."/>
            <person name="Fonknechten N."/>
            <person name="Lauga B."/>
            <person name="Mornico D."/>
            <person name="Ortet P."/>
            <person name="Schaeffer C."/>
            <person name="Siguier P."/>
            <person name="Alexander Thil Smith A."/>
            <person name="Van Dorsselaer A."/>
            <person name="Weissenbach J."/>
            <person name="Medigue C."/>
            <person name="Le Paslier D."/>
        </authorList>
    </citation>
    <scope>NUCLEOTIDE SEQUENCE</scope>
</reference>
<proteinExistence type="predicted"/>
<keyword evidence="3" id="KW-0378">Hydrolase</keyword>
<dbReference type="AlphaFoldDB" id="E6PIA1"/>
<dbReference type="GO" id="GO:0019441">
    <property type="term" value="P:L-tryptophan catabolic process to kynurenine"/>
    <property type="evidence" value="ECO:0007669"/>
    <property type="project" value="TreeGrafter"/>
</dbReference>
<dbReference type="PROSITE" id="PS00595">
    <property type="entry name" value="AA_TRANSFER_CLASS_5"/>
    <property type="match status" value="1"/>
</dbReference>
<evidence type="ECO:0000313" key="6">
    <source>
        <dbReference type="EMBL" id="CBH76191.1"/>
    </source>
</evidence>
<dbReference type="InterPro" id="IPR015421">
    <property type="entry name" value="PyrdxlP-dep_Trfase_major"/>
</dbReference>
<dbReference type="GO" id="GO:0005737">
    <property type="term" value="C:cytoplasm"/>
    <property type="evidence" value="ECO:0007669"/>
    <property type="project" value="InterPro"/>
</dbReference>
<accession>E6PIA1</accession>
<dbReference type="InterPro" id="IPR015422">
    <property type="entry name" value="PyrdxlP-dep_Trfase_small"/>
</dbReference>
<comment type="caution">
    <text evidence="6">The sequence shown here is derived from an EMBL/GenBank/DDBJ whole genome shotgun (WGS) entry which is preliminary data.</text>
</comment>
<dbReference type="PANTHER" id="PTHR14084">
    <property type="entry name" value="KYNURENINASE"/>
    <property type="match status" value="1"/>
</dbReference>
<evidence type="ECO:0000256" key="1">
    <source>
        <dbReference type="ARBA" id="ARBA00001933"/>
    </source>
</evidence>
<dbReference type="GO" id="GO:0043420">
    <property type="term" value="P:anthranilate metabolic process"/>
    <property type="evidence" value="ECO:0007669"/>
    <property type="project" value="TreeGrafter"/>
</dbReference>
<evidence type="ECO:0000256" key="4">
    <source>
        <dbReference type="ARBA" id="ARBA00022898"/>
    </source>
</evidence>
<dbReference type="InterPro" id="IPR015424">
    <property type="entry name" value="PyrdxlP-dep_Trfase"/>
</dbReference>
<dbReference type="GO" id="GO:0030429">
    <property type="term" value="F:kynureninase activity"/>
    <property type="evidence" value="ECO:0007669"/>
    <property type="project" value="InterPro"/>
</dbReference>
<evidence type="ECO:0000259" key="5">
    <source>
        <dbReference type="Pfam" id="PF00266"/>
    </source>
</evidence>
<dbReference type="PANTHER" id="PTHR14084:SF0">
    <property type="entry name" value="KYNURENINASE"/>
    <property type="match status" value="1"/>
</dbReference>
<dbReference type="InterPro" id="IPR010111">
    <property type="entry name" value="Kynureninase"/>
</dbReference>
<dbReference type="Gene3D" id="3.90.1150.10">
    <property type="entry name" value="Aspartate Aminotransferase, domain 1"/>
    <property type="match status" value="1"/>
</dbReference>
<keyword evidence="4" id="KW-0663">Pyridoxal phosphate</keyword>
<dbReference type="GO" id="GO:0009435">
    <property type="term" value="P:NAD+ biosynthetic process"/>
    <property type="evidence" value="ECO:0007669"/>
    <property type="project" value="InterPro"/>
</dbReference>
<evidence type="ECO:0000256" key="3">
    <source>
        <dbReference type="ARBA" id="ARBA00022801"/>
    </source>
</evidence>